<dbReference type="InterPro" id="IPR036890">
    <property type="entry name" value="HATPase_C_sf"/>
</dbReference>
<proteinExistence type="predicted"/>
<dbReference type="RefSeq" id="WP_100746745.1">
    <property type="nucleotide sequence ID" value="NZ_NPEF02000001.1"/>
</dbReference>
<dbReference type="GO" id="GO:0005524">
    <property type="term" value="F:ATP binding"/>
    <property type="evidence" value="ECO:0007669"/>
    <property type="project" value="UniProtKB-KW"/>
</dbReference>
<organism evidence="2">
    <name type="scientific">Leptospira ellisii</name>
    <dbReference type="NCBI Taxonomy" id="2023197"/>
    <lineage>
        <taxon>Bacteria</taxon>
        <taxon>Pseudomonadati</taxon>
        <taxon>Spirochaetota</taxon>
        <taxon>Spirochaetia</taxon>
        <taxon>Leptospirales</taxon>
        <taxon>Leptospiraceae</taxon>
        <taxon>Leptospira</taxon>
    </lineage>
</organism>
<reference evidence="1 3" key="2">
    <citation type="journal article" date="2018" name="Microb. Genom.">
        <title>Deciphering the unexplored Leptospira diversity from soils uncovers genomic evolution to virulence.</title>
        <authorList>
            <person name="Thibeaux R."/>
            <person name="Iraola G."/>
            <person name="Ferres I."/>
            <person name="Bierque E."/>
            <person name="Girault D."/>
            <person name="Soupe-Gilbert M.E."/>
            <person name="Picardeau M."/>
            <person name="Goarant C."/>
        </authorList>
    </citation>
    <scope>NUCLEOTIDE SEQUENCE [LARGE SCALE GENOMIC DNA]</scope>
    <source>
        <strain evidence="1 3">ATI7-C-A5</strain>
    </source>
</reference>
<dbReference type="SUPFAM" id="SSF55874">
    <property type="entry name" value="ATPase domain of HSP90 chaperone/DNA topoisomerase II/histidine kinase"/>
    <property type="match status" value="1"/>
</dbReference>
<evidence type="ECO:0000313" key="2">
    <source>
        <dbReference type="EMBL" id="PJZ92043.1"/>
    </source>
</evidence>
<reference evidence="2" key="1">
    <citation type="submission" date="2017-07" db="EMBL/GenBank/DDBJ databases">
        <title>Leptospira spp. isolated from tropical soils.</title>
        <authorList>
            <person name="Thibeaux R."/>
            <person name="Iraola G."/>
            <person name="Ferres I."/>
            <person name="Bierque E."/>
            <person name="Girault D."/>
            <person name="Soupe-Gilbert M.-E."/>
            <person name="Picardeau M."/>
            <person name="Goarant C."/>
        </authorList>
    </citation>
    <scope>NUCLEOTIDE SEQUENCE [LARGE SCALE GENOMIC DNA]</scope>
    <source>
        <strain evidence="2">ATI7-C-A5</strain>
    </source>
</reference>
<dbReference type="Proteomes" id="UP000232122">
    <property type="component" value="Unassembled WGS sequence"/>
</dbReference>
<gene>
    <name evidence="1" type="ORF">CH379_000375</name>
    <name evidence="2" type="ORF">CH379_15290</name>
</gene>
<accession>A0A2N0BLC1</accession>
<keyword evidence="3" id="KW-1185">Reference proteome</keyword>
<keyword evidence="2" id="KW-0067">ATP-binding</keyword>
<dbReference type="InterPro" id="IPR058084">
    <property type="entry name" value="Slr1658-like"/>
</dbReference>
<protein>
    <submittedName>
        <fullName evidence="2">ATP-binding protein</fullName>
    </submittedName>
</protein>
<dbReference type="Gene3D" id="3.30.565.10">
    <property type="entry name" value="Histidine kinase-like ATPase, C-terminal domain"/>
    <property type="match status" value="1"/>
</dbReference>
<dbReference type="EMBL" id="NPEF02000001">
    <property type="protein sequence ID" value="MDV6234090.1"/>
    <property type="molecule type" value="Genomic_DNA"/>
</dbReference>
<dbReference type="NCBIfam" id="NF047703">
    <property type="entry name" value="slr1658_superfam"/>
    <property type="match status" value="1"/>
</dbReference>
<name>A0A2N0BLC1_9LEPT</name>
<dbReference type="AlphaFoldDB" id="A0A2N0BLC1"/>
<keyword evidence="2" id="KW-0547">Nucleotide-binding</keyword>
<evidence type="ECO:0000313" key="3">
    <source>
        <dbReference type="Proteomes" id="UP000232122"/>
    </source>
</evidence>
<reference evidence="1" key="3">
    <citation type="submission" date="2023-10" db="EMBL/GenBank/DDBJ databases">
        <authorList>
            <person name="Picardeau M."/>
            <person name="Thibeaux R."/>
        </authorList>
    </citation>
    <scope>NUCLEOTIDE SEQUENCE</scope>
    <source>
        <strain evidence="1">ATI7-C-A5</strain>
    </source>
</reference>
<accession>A0A2N0B6B7</accession>
<dbReference type="OrthoDB" id="9810563at2"/>
<sequence length="193" mass="22403">MSYPVKYGHYNLIPDSLPSESEFNLKLRPMDLRVHWKRCSLTADYISNYCSIQEKLDPDSAHTISVVLNELIENAAKFSKDRKGEILLDVKYYSEMLKIEIKNIADESSKKKLENSIRNLIDRNSDQIYINKLKHPDETEQNSGIGLLLLSKDYPVRLGFLIDQTENVRYEVTVRAYLDLKEAERTKLKTLTS</sequence>
<evidence type="ECO:0000313" key="1">
    <source>
        <dbReference type="EMBL" id="MDV6234090.1"/>
    </source>
</evidence>
<comment type="caution">
    <text evidence="2">The sequence shown here is derived from an EMBL/GenBank/DDBJ whole genome shotgun (WGS) entry which is preliminary data.</text>
</comment>
<dbReference type="EMBL" id="NPEF01000179">
    <property type="protein sequence ID" value="PJZ92043.1"/>
    <property type="molecule type" value="Genomic_DNA"/>
</dbReference>